<evidence type="ECO:0000313" key="2">
    <source>
        <dbReference type="EMBL" id="OHA47879.1"/>
    </source>
</evidence>
<keyword evidence="1" id="KW-0472">Membrane</keyword>
<gene>
    <name evidence="2" type="ORF">A2806_02455</name>
</gene>
<accession>A0A1G2PJC8</accession>
<evidence type="ECO:0000313" key="3">
    <source>
        <dbReference type="Proteomes" id="UP000177629"/>
    </source>
</evidence>
<evidence type="ECO:0008006" key="4">
    <source>
        <dbReference type="Google" id="ProtNLM"/>
    </source>
</evidence>
<dbReference type="EMBL" id="MHSS01000013">
    <property type="protein sequence ID" value="OHA47879.1"/>
    <property type="molecule type" value="Genomic_DNA"/>
</dbReference>
<name>A0A1G2PJC8_9BACT</name>
<dbReference type="Proteomes" id="UP000177629">
    <property type="component" value="Unassembled WGS sequence"/>
</dbReference>
<dbReference type="STRING" id="1802362.A2806_02455"/>
<sequence>MQKQLRDSHQGAAALISVFIMGAVLILVAVTLSLVSVSALDTTTGSRDGARAFAAAEACLDEALLRLIRDATFPGVSLSGCSVTVSGAGNTRTLRASANVAQSTRTIEADFDIGIRRITRWIEPTL</sequence>
<evidence type="ECO:0000256" key="1">
    <source>
        <dbReference type="SAM" id="Phobius"/>
    </source>
</evidence>
<reference evidence="2 3" key="1">
    <citation type="journal article" date="2016" name="Nat. Commun.">
        <title>Thousands of microbial genomes shed light on interconnected biogeochemical processes in an aquifer system.</title>
        <authorList>
            <person name="Anantharaman K."/>
            <person name="Brown C.T."/>
            <person name="Hug L.A."/>
            <person name="Sharon I."/>
            <person name="Castelle C.J."/>
            <person name="Probst A.J."/>
            <person name="Thomas B.C."/>
            <person name="Singh A."/>
            <person name="Wilkins M.J."/>
            <person name="Karaoz U."/>
            <person name="Brodie E.L."/>
            <person name="Williams K.H."/>
            <person name="Hubbard S.S."/>
            <person name="Banfield J.F."/>
        </authorList>
    </citation>
    <scope>NUCLEOTIDE SEQUENCE [LARGE SCALE GENOMIC DNA]</scope>
</reference>
<keyword evidence="1" id="KW-0812">Transmembrane</keyword>
<organism evidence="2 3">
    <name type="scientific">Candidatus Terrybacteria bacterium RIFCSPHIGHO2_01_FULL_48_17</name>
    <dbReference type="NCBI Taxonomy" id="1802362"/>
    <lineage>
        <taxon>Bacteria</taxon>
        <taxon>Candidatus Terryibacteriota</taxon>
    </lineage>
</organism>
<dbReference type="AlphaFoldDB" id="A0A1G2PJC8"/>
<keyword evidence="1" id="KW-1133">Transmembrane helix</keyword>
<feature type="transmembrane region" description="Helical" evidence="1">
    <location>
        <begin position="12"/>
        <end position="35"/>
    </location>
</feature>
<comment type="caution">
    <text evidence="2">The sequence shown here is derived from an EMBL/GenBank/DDBJ whole genome shotgun (WGS) entry which is preliminary data.</text>
</comment>
<protein>
    <recommendedName>
        <fullName evidence="4">Type 4 fimbrial biogenesis protein PilX N-terminal domain-containing protein</fullName>
    </recommendedName>
</protein>
<proteinExistence type="predicted"/>